<keyword evidence="1" id="KW-0808">Transferase</keyword>
<keyword evidence="1" id="KW-0012">Acyltransferase</keyword>
<evidence type="ECO:0000313" key="1">
    <source>
        <dbReference type="EMBL" id="AZY91817.1"/>
    </source>
</evidence>
<sequence length="211" mass="23418">MRKFLLLFCIILPNPIKLFIFRRVFHYEIGDNCTIGMSYIDCRTFSLGDNSSIGHFNTFTHVKSFKMGEKSSVGNFNKFSGSKNQKLWPNSFNSGDYIGISSHHHFDVGGGITLASNIVVGGVNVQFWGHEIDIEDGSTRSKPIKVESQVYIASNVLIAPGAKIGSNCIVGLGAVIPGKFRCDDFSLIIGNPATAIPKKMEIRQKLNEWRR</sequence>
<dbReference type="Gene3D" id="2.160.10.10">
    <property type="entry name" value="Hexapeptide repeat proteins"/>
    <property type="match status" value="1"/>
</dbReference>
<dbReference type="SUPFAM" id="SSF51161">
    <property type="entry name" value="Trimeric LpxA-like enzymes"/>
    <property type="match status" value="1"/>
</dbReference>
<accession>A0A451F076</accession>
<reference evidence="1" key="1">
    <citation type="journal article" date="2019" name="FEMS Microbiol. Lett.">
        <title>High-throughput screening for texturing Lactococcus strains.</title>
        <authorList>
            <person name="Poulsen V.K."/>
            <person name="Derkx P."/>
            <person name="Oregaard G."/>
        </authorList>
    </citation>
    <scope>NUCLEOTIDE SEQUENCE</scope>
    <source>
        <strain evidence="1">Lll4</strain>
    </source>
</reference>
<dbReference type="InterPro" id="IPR011004">
    <property type="entry name" value="Trimer_LpxA-like_sf"/>
</dbReference>
<dbReference type="GO" id="GO:0016746">
    <property type="term" value="F:acyltransferase activity"/>
    <property type="evidence" value="ECO:0007669"/>
    <property type="project" value="UniProtKB-KW"/>
</dbReference>
<dbReference type="RefSeq" id="WP_289431999.1">
    <property type="nucleotide sequence ID" value="NZ_JAUCAZ010000001.1"/>
</dbReference>
<proteinExistence type="predicted"/>
<dbReference type="PANTHER" id="PTHR43300">
    <property type="entry name" value="ACETYLTRANSFERASE"/>
    <property type="match status" value="1"/>
</dbReference>
<protein>
    <submittedName>
        <fullName evidence="1">Acyltransferase</fullName>
    </submittedName>
</protein>
<name>A0A451F076_9LACT</name>
<dbReference type="AlphaFoldDB" id="A0A451F076"/>
<organism evidence="1">
    <name type="scientific">Lactococcus lactis</name>
    <dbReference type="NCBI Taxonomy" id="1358"/>
    <lineage>
        <taxon>Bacteria</taxon>
        <taxon>Bacillati</taxon>
        <taxon>Bacillota</taxon>
        <taxon>Bacilli</taxon>
        <taxon>Lactobacillales</taxon>
        <taxon>Streptococcaceae</taxon>
        <taxon>Lactococcus</taxon>
    </lineage>
</organism>
<dbReference type="EMBL" id="MH678626">
    <property type="protein sequence ID" value="AZY91817.1"/>
    <property type="molecule type" value="Genomic_DNA"/>
</dbReference>
<dbReference type="InterPro" id="IPR050179">
    <property type="entry name" value="Trans_hexapeptide_repeat"/>
</dbReference>